<sequence>METEMRNHCMQLRLNGHRSLSRHAVGTINRFLVLLAVMVFFSVGMLPKASAATSTCDIYATGGTPCSAAHSTVRALFGTYNGKLYQVKRASDGATMDIGTLTAGGIANAAAQDTFCAGSVCTIATIYDQTANGNHLTVAPAGGNGSADITGSATALKVTIGGKSAYAVYISAGVGYRRNNTTGIATGSASEGVYMVTSATHVNNGCCFDYGNAETNNNDTGNGHMNAVYFGTLCWFACTGSGPWVMADLENGLFLGGNGSNTNNTGRNTTFVTAMIKQDATTYSIRDGDAQTGALKTDYAGPLPTTSGYVPFHKEGAIILGIGGDNSKGAVGNFYEGAMTAGKPSDTTENAVQANIVAAGYSGNALSSYKKLVNQNSSKCVDVQQPNTSAGSNVDLYGCNGFAWQNWQMVDLGNGYSSIYSENSGMCLDVSGSSTANGGNVIQNTCGSSTSQQWQVTTTTAPWFRLTSRNSGKVLDVANCGTADTTNIQQWDWLNNACQQWKLQ</sequence>
<dbReference type="SUPFAM" id="SSF50370">
    <property type="entry name" value="Ricin B-like lectins"/>
    <property type="match status" value="1"/>
</dbReference>
<feature type="active site" description="Proton donor" evidence="1">
    <location>
        <position position="325"/>
    </location>
</feature>
<dbReference type="SMART" id="SM00458">
    <property type="entry name" value="RICIN"/>
    <property type="match status" value="1"/>
</dbReference>
<evidence type="ECO:0000313" key="5">
    <source>
        <dbReference type="Proteomes" id="UP000008392"/>
    </source>
</evidence>
<reference evidence="4 5" key="4">
    <citation type="journal article" date="2010" name="Environ. Microbiol.">
        <title>The bacterial genus Collimonas: mycophagy, weathering and other adaptive solutions to life in oligotrophic soil environments.</title>
        <authorList>
            <person name="Leveau J.H."/>
            <person name="Uroz S."/>
            <person name="de Boer W."/>
        </authorList>
    </citation>
    <scope>NUCLEOTIDE SEQUENCE [LARGE SCALE GENOMIC DNA]</scope>
    <source>
        <strain evidence="4 5">Ter331</strain>
    </source>
</reference>
<dbReference type="GO" id="GO:0046556">
    <property type="term" value="F:alpha-L-arabinofuranosidase activity"/>
    <property type="evidence" value="ECO:0007669"/>
    <property type="project" value="UniProtKB-EC"/>
</dbReference>
<dbReference type="InterPro" id="IPR000772">
    <property type="entry name" value="Ricin_B_lectin"/>
</dbReference>
<evidence type="ECO:0000256" key="2">
    <source>
        <dbReference type="PIRSR" id="PIRSR638964-3"/>
    </source>
</evidence>
<accession>G0AGQ2</accession>
<dbReference type="Gene3D" id="2.60.120.200">
    <property type="match status" value="1"/>
</dbReference>
<protein>
    <submittedName>
        <fullName evidence="4">Alpha-L-arabinofuranosidase</fullName>
        <ecNumber evidence="4">3.2.1.55</ecNumber>
    </submittedName>
</protein>
<reference evidence="5" key="6">
    <citation type="submission" date="2011-05" db="EMBL/GenBank/DDBJ databases">
        <title>Complete sequence of Collimonas fungivorans Ter331.</title>
        <authorList>
            <person name="Leveau J.H."/>
        </authorList>
    </citation>
    <scope>NUCLEOTIDE SEQUENCE [LARGE SCALE GENOMIC DNA]</scope>
    <source>
        <strain evidence="5">Ter331</strain>
    </source>
</reference>
<reference evidence="4 5" key="2">
    <citation type="journal article" date="2006" name="J. Microbiol. Methods">
        <title>Genomic flank-sequencing of plasposon insertion sites for rapid identification of functional genes.</title>
        <authorList>
            <person name="Leveau J.H."/>
            <person name="Gerards S."/>
            <person name="Fritsche K."/>
            <person name="Zondag G."/>
            <person name="van Veen J.A."/>
        </authorList>
    </citation>
    <scope>NUCLEOTIDE SEQUENCE [LARGE SCALE GENOMIC DNA]</scope>
    <source>
        <strain evidence="4 5">Ter331</strain>
    </source>
</reference>
<reference evidence="4 5" key="3">
    <citation type="journal article" date="2008" name="FEMS Microbiol. Ecol.">
        <title>Identification and characterization of genes underlying chitinolysis in Collimonas fungivorans Ter331.</title>
        <authorList>
            <person name="Fritsche K."/>
            <person name="de Boer W."/>
            <person name="Gerards S."/>
            <person name="van den Berg M."/>
            <person name="van Veen J.A."/>
            <person name="Leveau J.H."/>
        </authorList>
    </citation>
    <scope>NUCLEOTIDE SEQUENCE [LARGE SCALE GENOMIC DNA]</scope>
    <source>
        <strain evidence="4 5">Ter331</strain>
    </source>
</reference>
<reference evidence="4 5" key="1">
    <citation type="journal article" date="2004" name="Environ. Microbiol.">
        <title>Phylogeny-function analysis of (meta)genomic libraries: screening for expression of ribosomal RNA genes by large-insert library fluorescent in situ hybridization (LIL-FISH).</title>
        <authorList>
            <person name="Leveau J.H."/>
            <person name="Gerards S."/>
            <person name="de Boer W."/>
            <person name="van Veen J.A."/>
        </authorList>
    </citation>
    <scope>NUCLEOTIDE SEQUENCE [LARGE SCALE GENOMIC DNA]</scope>
    <source>
        <strain evidence="4 5">Ter331</strain>
    </source>
</reference>
<dbReference type="InterPro" id="IPR015289">
    <property type="entry name" value="A-L-arabinofuranosidase_B_cat"/>
</dbReference>
<feature type="disulfide bond" evidence="2">
    <location>
        <begin position="116"/>
        <end position="121"/>
    </location>
</feature>
<dbReference type="InterPro" id="IPR013320">
    <property type="entry name" value="ConA-like_dom_sf"/>
</dbReference>
<dbReference type="EMBL" id="CP002745">
    <property type="protein sequence ID" value="AEK61665.1"/>
    <property type="molecule type" value="Genomic_DNA"/>
</dbReference>
<dbReference type="SUPFAM" id="SSF49899">
    <property type="entry name" value="Concanavalin A-like lectins/glucanases"/>
    <property type="match status" value="1"/>
</dbReference>
<dbReference type="Gene3D" id="2.80.10.50">
    <property type="match status" value="1"/>
</dbReference>
<dbReference type="InterPro" id="IPR035992">
    <property type="entry name" value="Ricin_B-like_lectins"/>
</dbReference>
<dbReference type="Proteomes" id="UP000008392">
    <property type="component" value="Chromosome"/>
</dbReference>
<feature type="disulfide bond" evidence="2">
    <location>
        <begin position="206"/>
        <end position="207"/>
    </location>
</feature>
<dbReference type="KEGG" id="cfu:CFU_1833"/>
<organism evidence="4 5">
    <name type="scientific">Collimonas fungivorans (strain Ter331)</name>
    <dbReference type="NCBI Taxonomy" id="1005048"/>
    <lineage>
        <taxon>Bacteria</taxon>
        <taxon>Pseudomonadati</taxon>
        <taxon>Pseudomonadota</taxon>
        <taxon>Betaproteobacteria</taxon>
        <taxon>Burkholderiales</taxon>
        <taxon>Oxalobacteraceae</taxon>
        <taxon>Collimonas</taxon>
    </lineage>
</organism>
<name>G0AGQ2_COLFT</name>
<dbReference type="GO" id="GO:0019566">
    <property type="term" value="P:arabinose metabolic process"/>
    <property type="evidence" value="ECO:0007669"/>
    <property type="project" value="InterPro"/>
</dbReference>
<keyword evidence="4" id="KW-0326">Glycosidase</keyword>
<dbReference type="eggNOG" id="COG3507">
    <property type="taxonomic scope" value="Bacteria"/>
</dbReference>
<evidence type="ECO:0000259" key="3">
    <source>
        <dbReference type="SMART" id="SM00458"/>
    </source>
</evidence>
<keyword evidence="2" id="KW-1015">Disulfide bond</keyword>
<dbReference type="HOGENOM" id="CLU_029332_2_0_4"/>
<dbReference type="STRING" id="1005048.CFU_1833"/>
<dbReference type="InterPro" id="IPR038964">
    <property type="entry name" value="ABFB"/>
</dbReference>
<feature type="domain" description="Ricin B lectin" evidence="3">
    <location>
        <begin position="367"/>
        <end position="504"/>
    </location>
</feature>
<reference evidence="4 5" key="5">
    <citation type="journal article" date="2011" name="ISME J.">
        <title>Dual transcriptional profiling of a bacterial/fungal confrontation: Collimonas fungivorans versus Aspergillus niger.</title>
        <authorList>
            <person name="Mela F."/>
            <person name="Fritsche K."/>
            <person name="de Boer W."/>
            <person name="van Veen J.A."/>
            <person name="de Graaff L.H."/>
            <person name="van den Berg M."/>
            <person name="Leveau J.H."/>
        </authorList>
    </citation>
    <scope>NUCLEOTIDE SEQUENCE [LARGE SCALE GENOMIC DNA]</scope>
    <source>
        <strain evidence="4 5">Ter331</strain>
    </source>
</reference>
<dbReference type="GO" id="GO:0045490">
    <property type="term" value="P:pectin catabolic process"/>
    <property type="evidence" value="ECO:0007669"/>
    <property type="project" value="TreeGrafter"/>
</dbReference>
<dbReference type="Pfam" id="PF09206">
    <property type="entry name" value="ArabFuran-catal"/>
    <property type="match status" value="1"/>
</dbReference>
<keyword evidence="5" id="KW-1185">Reference proteome</keyword>
<dbReference type="AlphaFoldDB" id="G0AGQ2"/>
<dbReference type="GO" id="GO:0031221">
    <property type="term" value="P:arabinan metabolic process"/>
    <property type="evidence" value="ECO:0007669"/>
    <property type="project" value="InterPro"/>
</dbReference>
<dbReference type="PANTHER" id="PTHR39447">
    <property type="entry name" value="ALPHA-L-ARABINOFURANOSIDASE B"/>
    <property type="match status" value="1"/>
</dbReference>
<evidence type="ECO:0000313" key="4">
    <source>
        <dbReference type="EMBL" id="AEK61665.1"/>
    </source>
</evidence>
<proteinExistence type="predicted"/>
<dbReference type="EC" id="3.2.1.55" evidence="4"/>
<gene>
    <name evidence="4" type="ordered locus">CFU_1833</name>
</gene>
<dbReference type="CDD" id="cd00161">
    <property type="entry name" value="beta-trefoil_Ricin-like"/>
    <property type="match status" value="1"/>
</dbReference>
<dbReference type="PROSITE" id="PS50231">
    <property type="entry name" value="RICIN_B_LECTIN"/>
    <property type="match status" value="1"/>
</dbReference>
<keyword evidence="4" id="KW-0378">Hydrolase</keyword>
<feature type="active site" description="Nucleophile" evidence="1">
    <location>
        <position position="250"/>
    </location>
</feature>
<feature type="disulfide bond" evidence="2">
    <location>
        <begin position="56"/>
        <end position="66"/>
    </location>
</feature>
<dbReference type="eggNOG" id="COG5297">
    <property type="taxonomic scope" value="Bacteria"/>
</dbReference>
<dbReference type="Pfam" id="PF00652">
    <property type="entry name" value="Ricin_B_lectin"/>
    <property type="match status" value="1"/>
</dbReference>
<evidence type="ECO:0000256" key="1">
    <source>
        <dbReference type="PIRSR" id="PIRSR638964-1"/>
    </source>
</evidence>
<dbReference type="PANTHER" id="PTHR39447:SF2">
    <property type="entry name" value="ALPHA-L-ARABINOFURANOSIDASE B"/>
    <property type="match status" value="1"/>
</dbReference>